<dbReference type="AlphaFoldDB" id="A0A2S9YB94"/>
<dbReference type="Proteomes" id="UP000237968">
    <property type="component" value="Unassembled WGS sequence"/>
</dbReference>
<gene>
    <name evidence="1" type="ORF">ENSA5_23900</name>
</gene>
<sequence>MPPDLTIALCLRDDESRLADMAAAAVEVAECLIREHAVGEWAERTREEALIDTEAEPGRDLGLSFELLALDESSRDNTLSVLSILHARHRQLRTLQGLERGTAVMRAARSAQGRVWLLVDGPFEHEHGLWAARQVFCGDRAAIVPGEVLAVTRNLGQAALGWLGGGLVSAQREVTQMLESHGQRPAWSPPRDQALRSRARLFVRGRLSRFGLGHYDR</sequence>
<dbReference type="EMBL" id="PVNK01000121">
    <property type="protein sequence ID" value="PRQ02373.1"/>
    <property type="molecule type" value="Genomic_DNA"/>
</dbReference>
<evidence type="ECO:0000313" key="1">
    <source>
        <dbReference type="EMBL" id="PRQ02373.1"/>
    </source>
</evidence>
<evidence type="ECO:0000313" key="2">
    <source>
        <dbReference type="Proteomes" id="UP000237968"/>
    </source>
</evidence>
<reference evidence="1 2" key="1">
    <citation type="submission" date="2018-03" db="EMBL/GenBank/DDBJ databases">
        <title>Draft Genome Sequences of the Obligatory Marine Myxobacteria Enhygromyxa salina SWB005.</title>
        <authorList>
            <person name="Poehlein A."/>
            <person name="Moghaddam J.A."/>
            <person name="Harms H."/>
            <person name="Alanjari M."/>
            <person name="Koenig G.M."/>
            <person name="Daniel R."/>
            <person name="Schaeberle T.F."/>
        </authorList>
    </citation>
    <scope>NUCLEOTIDE SEQUENCE [LARGE SCALE GENOMIC DNA]</scope>
    <source>
        <strain evidence="1 2">SWB005</strain>
    </source>
</reference>
<dbReference type="RefSeq" id="WP_106391804.1">
    <property type="nucleotide sequence ID" value="NZ_PVNK01000121.1"/>
</dbReference>
<name>A0A2S9YB94_9BACT</name>
<organism evidence="1 2">
    <name type="scientific">Enhygromyxa salina</name>
    <dbReference type="NCBI Taxonomy" id="215803"/>
    <lineage>
        <taxon>Bacteria</taxon>
        <taxon>Pseudomonadati</taxon>
        <taxon>Myxococcota</taxon>
        <taxon>Polyangia</taxon>
        <taxon>Nannocystales</taxon>
        <taxon>Nannocystaceae</taxon>
        <taxon>Enhygromyxa</taxon>
    </lineage>
</organism>
<keyword evidence="2" id="KW-1185">Reference proteome</keyword>
<proteinExistence type="predicted"/>
<comment type="caution">
    <text evidence="1">The sequence shown here is derived from an EMBL/GenBank/DDBJ whole genome shotgun (WGS) entry which is preliminary data.</text>
</comment>
<accession>A0A2S9YB94</accession>
<dbReference type="OrthoDB" id="5510149at2"/>
<protein>
    <submittedName>
        <fullName evidence="1">Uncharacterized protein</fullName>
    </submittedName>
</protein>